<keyword evidence="2" id="KW-1185">Reference proteome</keyword>
<evidence type="ECO:0000313" key="2">
    <source>
        <dbReference type="Proteomes" id="UP001255185"/>
    </source>
</evidence>
<reference evidence="1 2" key="1">
    <citation type="submission" date="2023-07" db="EMBL/GenBank/DDBJ databases">
        <title>Sorghum-associated microbial communities from plants grown in Nebraska, USA.</title>
        <authorList>
            <person name="Schachtman D."/>
        </authorList>
    </citation>
    <scope>NUCLEOTIDE SEQUENCE [LARGE SCALE GENOMIC DNA]</scope>
    <source>
        <strain evidence="1 2">3773</strain>
    </source>
</reference>
<organism evidence="1 2">
    <name type="scientific">Flavobacterium arsenatis</name>
    <dbReference type="NCBI Taxonomy" id="1484332"/>
    <lineage>
        <taxon>Bacteria</taxon>
        <taxon>Pseudomonadati</taxon>
        <taxon>Bacteroidota</taxon>
        <taxon>Flavobacteriia</taxon>
        <taxon>Flavobacteriales</taxon>
        <taxon>Flavobacteriaceae</taxon>
        <taxon>Flavobacterium</taxon>
    </lineage>
</organism>
<evidence type="ECO:0000313" key="1">
    <source>
        <dbReference type="EMBL" id="MDR6968230.1"/>
    </source>
</evidence>
<gene>
    <name evidence="1" type="ORF">J2X31_002247</name>
</gene>
<sequence length="338" mass="38074">MKTTLKINATNASESIKKSIPFPFRCLVLATLFMVTLSSCNDDDVQQTPPVSIDCKTRPDRISFGGDITDIAYNTENQLIKITKSDYNIAAPTQPPVISEYTIEYNAQGNASKVSKSIDNQLELYYQLEYDPSGKLAKQSEFNAQGALVAYTTPQYDANSVLTNITTHKEGTSIEVTSSYQYLDGNLVKKSVQNLFDLDSQEYYTADYTYTYFLDKENKVEPYFEGPLGLLFISNLSNQESLQYLPKSPIHQLAFARETPSETKMLKNIEIIAYRYSTQDTTHIDYSYDYDTDGFPTVQRGNYENVTRRYVPTPFGGTVLLVTPTTNALESTVNFSCN</sequence>
<dbReference type="Proteomes" id="UP001255185">
    <property type="component" value="Unassembled WGS sequence"/>
</dbReference>
<protein>
    <recommendedName>
        <fullName evidence="3">DUF4595 domain-containing protein</fullName>
    </recommendedName>
</protein>
<evidence type="ECO:0008006" key="3">
    <source>
        <dbReference type="Google" id="ProtNLM"/>
    </source>
</evidence>
<accession>A0ABU1TQH6</accession>
<dbReference type="EMBL" id="JAVDVI010000009">
    <property type="protein sequence ID" value="MDR6968230.1"/>
    <property type="molecule type" value="Genomic_DNA"/>
</dbReference>
<proteinExistence type="predicted"/>
<name>A0ABU1TQH6_9FLAO</name>
<dbReference type="RefSeq" id="WP_310026735.1">
    <property type="nucleotide sequence ID" value="NZ_JAVDVI010000009.1"/>
</dbReference>
<comment type="caution">
    <text evidence="1">The sequence shown here is derived from an EMBL/GenBank/DDBJ whole genome shotgun (WGS) entry which is preliminary data.</text>
</comment>
<dbReference type="Gene3D" id="3.90.930.1">
    <property type="match status" value="1"/>
</dbReference>